<proteinExistence type="predicted"/>
<sequence length="113" mass="12544">MNTSSRFNGSPRGSLAGARKRLAADAATHRVVSERSVVISHSRRAWSSSEPQSLMATPRGRLVEPDLVRRLDGVREDLEASLSRGEITQEQLEKFLDRMEGRLLEEQGSNPNS</sequence>
<protein>
    <submittedName>
        <fullName evidence="2">Uncharacterized protein</fullName>
    </submittedName>
</protein>
<keyword evidence="3" id="KW-1185">Reference proteome</keyword>
<feature type="region of interest" description="Disordered" evidence="1">
    <location>
        <begin position="1"/>
        <end position="26"/>
    </location>
</feature>
<dbReference type="AlphaFoldDB" id="A0A7K1LFH5"/>
<evidence type="ECO:0000313" key="2">
    <source>
        <dbReference type="EMBL" id="MUN53722.1"/>
    </source>
</evidence>
<evidence type="ECO:0000256" key="1">
    <source>
        <dbReference type="SAM" id="MobiDB-lite"/>
    </source>
</evidence>
<dbReference type="OrthoDB" id="4879219at2"/>
<dbReference type="RefSeq" id="WP_129313842.1">
    <property type="nucleotide sequence ID" value="NZ_NOIQ01000001.1"/>
</dbReference>
<dbReference type="EMBL" id="WOGT01000001">
    <property type="protein sequence ID" value="MUN53722.1"/>
    <property type="molecule type" value="Genomic_DNA"/>
</dbReference>
<accession>A0A7K1LFH5</accession>
<reference evidence="2 3" key="1">
    <citation type="submission" date="2019-12" db="EMBL/GenBank/DDBJ databases">
        <authorList>
            <person name="Li J."/>
            <person name="Shi Y."/>
            <person name="Xu G."/>
            <person name="Xiao D."/>
            <person name="Ran X."/>
        </authorList>
    </citation>
    <scope>NUCLEOTIDE SEQUENCE [LARGE SCALE GENOMIC DNA]</scope>
    <source>
        <strain evidence="2 3">JCM 15915</strain>
    </source>
</reference>
<dbReference type="Proteomes" id="UP000462152">
    <property type="component" value="Unassembled WGS sequence"/>
</dbReference>
<evidence type="ECO:0000313" key="3">
    <source>
        <dbReference type="Proteomes" id="UP000462152"/>
    </source>
</evidence>
<comment type="caution">
    <text evidence="2">The sequence shown here is derived from an EMBL/GenBank/DDBJ whole genome shotgun (WGS) entry which is preliminary data.</text>
</comment>
<organism evidence="2 3">
    <name type="scientific">Rothia koreensis</name>
    <dbReference type="NCBI Taxonomy" id="592378"/>
    <lineage>
        <taxon>Bacteria</taxon>
        <taxon>Bacillati</taxon>
        <taxon>Actinomycetota</taxon>
        <taxon>Actinomycetes</taxon>
        <taxon>Micrococcales</taxon>
        <taxon>Micrococcaceae</taxon>
        <taxon>Rothia</taxon>
    </lineage>
</organism>
<gene>
    <name evidence="2" type="ORF">GMA10_00495</name>
</gene>
<name>A0A7K1LFH5_9MICC</name>